<dbReference type="Pfam" id="PF13692">
    <property type="entry name" value="Glyco_trans_1_4"/>
    <property type="match status" value="1"/>
</dbReference>
<dbReference type="Gene3D" id="3.40.50.2000">
    <property type="entry name" value="Glycogen Phosphorylase B"/>
    <property type="match status" value="2"/>
</dbReference>
<keyword evidence="1" id="KW-0472">Membrane</keyword>
<keyword evidence="1" id="KW-0812">Transmembrane</keyword>
<accession>A0A0F9R2A0</accession>
<comment type="caution">
    <text evidence="3">The sequence shown here is derived from an EMBL/GenBank/DDBJ whole genome shotgun (WGS) entry which is preliminary data.</text>
</comment>
<evidence type="ECO:0000313" key="3">
    <source>
        <dbReference type="EMBL" id="KKN11638.1"/>
    </source>
</evidence>
<dbReference type="PANTHER" id="PTHR12526">
    <property type="entry name" value="GLYCOSYLTRANSFERASE"/>
    <property type="match status" value="1"/>
</dbReference>
<sequence length="446" mass="49413">MRGEHKAVGGIAEKNYTAPGGAGRACPARTRWTVRGPLSPRMRIVLVYQHFMVGGVGSTKPYDLARSLRAAGHDVTVICGRGYLSQGMDVPRGLVNRLVIGGVNVICLGVDYRQQMAFGRRVAAFLAFTVLAMLTVAFQRHYDVLLVSSTPLTVGMLGLVSRYVRRIPYVFEIRDLWPEVPYRAGFLHSKALFRLSTLFEEWFYRESAAVCAISRRMCDRLIERGVPARKVHFVPTGVALAEYDTEPDRAFLEANGLAGCWVAAYVGSHGRVNALDYLVAAAEHLQGEGNIRIVAIGDGSEKRRLRAEAQRRGVLGGPLVMLDPVPRRQVPGILMACDAMLMINSSRPGMGYLMTNKFFDYLASGRPIVANVRAELTEWMLHAGCGELADPDDPQALAEALRRLRDDPDRAARMGSQGRELARREFDRHRLGRRWERILAAAAHVS</sequence>
<dbReference type="AlphaFoldDB" id="A0A0F9R2A0"/>
<keyword evidence="1" id="KW-1133">Transmembrane helix</keyword>
<evidence type="ECO:0000256" key="1">
    <source>
        <dbReference type="SAM" id="Phobius"/>
    </source>
</evidence>
<organism evidence="3">
    <name type="scientific">marine sediment metagenome</name>
    <dbReference type="NCBI Taxonomy" id="412755"/>
    <lineage>
        <taxon>unclassified sequences</taxon>
        <taxon>metagenomes</taxon>
        <taxon>ecological metagenomes</taxon>
    </lineage>
</organism>
<reference evidence="3" key="1">
    <citation type="journal article" date="2015" name="Nature">
        <title>Complex archaea that bridge the gap between prokaryotes and eukaryotes.</title>
        <authorList>
            <person name="Spang A."/>
            <person name="Saw J.H."/>
            <person name="Jorgensen S.L."/>
            <person name="Zaremba-Niedzwiedzka K."/>
            <person name="Martijn J."/>
            <person name="Lind A.E."/>
            <person name="van Eijk R."/>
            <person name="Schleper C."/>
            <person name="Guy L."/>
            <person name="Ettema T.J."/>
        </authorList>
    </citation>
    <scope>NUCLEOTIDE SEQUENCE</scope>
</reference>
<dbReference type="CDD" id="cd03794">
    <property type="entry name" value="GT4_WbuB-like"/>
    <property type="match status" value="1"/>
</dbReference>
<dbReference type="EMBL" id="LAZR01004114">
    <property type="protein sequence ID" value="KKN11638.1"/>
    <property type="molecule type" value="Genomic_DNA"/>
</dbReference>
<proteinExistence type="predicted"/>
<name>A0A0F9R2A0_9ZZZZ</name>
<protein>
    <recommendedName>
        <fullName evidence="2">Glycosyltransferase subfamily 4-like N-terminal domain-containing protein</fullName>
    </recommendedName>
</protein>
<evidence type="ECO:0000259" key="2">
    <source>
        <dbReference type="Pfam" id="PF13579"/>
    </source>
</evidence>
<feature type="domain" description="Glycosyltransferase subfamily 4-like N-terminal" evidence="2">
    <location>
        <begin position="62"/>
        <end position="237"/>
    </location>
</feature>
<feature type="transmembrane region" description="Helical" evidence="1">
    <location>
        <begin position="122"/>
        <end position="138"/>
    </location>
</feature>
<gene>
    <name evidence="3" type="ORF">LCGC14_1024450</name>
</gene>
<dbReference type="SUPFAM" id="SSF53756">
    <property type="entry name" value="UDP-Glycosyltransferase/glycogen phosphorylase"/>
    <property type="match status" value="1"/>
</dbReference>
<dbReference type="InterPro" id="IPR028098">
    <property type="entry name" value="Glyco_trans_4-like_N"/>
</dbReference>
<dbReference type="PANTHER" id="PTHR12526:SF622">
    <property type="entry name" value="GLYCOSYLTRANSFERASE (GROUP I)"/>
    <property type="match status" value="1"/>
</dbReference>
<dbReference type="Pfam" id="PF13579">
    <property type="entry name" value="Glyco_trans_4_4"/>
    <property type="match status" value="1"/>
</dbReference>